<evidence type="ECO:0000259" key="4">
    <source>
        <dbReference type="PROSITE" id="PS50949"/>
    </source>
</evidence>
<dbReference type="SMART" id="SM00895">
    <property type="entry name" value="FCD"/>
    <property type="match status" value="1"/>
</dbReference>
<gene>
    <name evidence="5" type="ORF">PVT71_27875</name>
</gene>
<dbReference type="GO" id="GO:0003700">
    <property type="term" value="F:DNA-binding transcription factor activity"/>
    <property type="evidence" value="ECO:0007669"/>
    <property type="project" value="InterPro"/>
</dbReference>
<keyword evidence="1" id="KW-0805">Transcription regulation</keyword>
<evidence type="ECO:0000256" key="3">
    <source>
        <dbReference type="ARBA" id="ARBA00023163"/>
    </source>
</evidence>
<dbReference type="PRINTS" id="PR00035">
    <property type="entry name" value="HTHGNTR"/>
</dbReference>
<name>A0AAU8AST7_9RHOB</name>
<dbReference type="Pfam" id="PF07729">
    <property type="entry name" value="FCD"/>
    <property type="match status" value="1"/>
</dbReference>
<dbReference type="EMBL" id="CP123389">
    <property type="protein sequence ID" value="XCC97720.1"/>
    <property type="molecule type" value="Genomic_DNA"/>
</dbReference>
<dbReference type="PROSITE" id="PS50949">
    <property type="entry name" value="HTH_GNTR"/>
    <property type="match status" value="1"/>
</dbReference>
<dbReference type="InterPro" id="IPR008920">
    <property type="entry name" value="TF_FadR/GntR_C"/>
</dbReference>
<dbReference type="InterPro" id="IPR011711">
    <property type="entry name" value="GntR_C"/>
</dbReference>
<dbReference type="InterPro" id="IPR036388">
    <property type="entry name" value="WH-like_DNA-bd_sf"/>
</dbReference>
<dbReference type="Gene3D" id="1.20.120.530">
    <property type="entry name" value="GntR ligand-binding domain-like"/>
    <property type="match status" value="1"/>
</dbReference>
<evidence type="ECO:0000256" key="2">
    <source>
        <dbReference type="ARBA" id="ARBA00023125"/>
    </source>
</evidence>
<geneLocation type="plasmid" evidence="5">
    <name>unnamed4</name>
</geneLocation>
<dbReference type="GO" id="GO:0003677">
    <property type="term" value="F:DNA binding"/>
    <property type="evidence" value="ECO:0007669"/>
    <property type="project" value="UniProtKB-KW"/>
</dbReference>
<accession>A0AAU8AST7</accession>
<dbReference type="SUPFAM" id="SSF46785">
    <property type="entry name" value="Winged helix' DNA-binding domain"/>
    <property type="match status" value="1"/>
</dbReference>
<dbReference type="PANTHER" id="PTHR43537:SF5">
    <property type="entry name" value="UXU OPERON TRANSCRIPTIONAL REGULATOR"/>
    <property type="match status" value="1"/>
</dbReference>
<keyword evidence="2" id="KW-0238">DNA-binding</keyword>
<dbReference type="InterPro" id="IPR000524">
    <property type="entry name" value="Tscrpt_reg_HTH_GntR"/>
</dbReference>
<proteinExistence type="predicted"/>
<protein>
    <submittedName>
        <fullName evidence="5">FCD domain-containing protein</fullName>
    </submittedName>
</protein>
<dbReference type="InterPro" id="IPR036390">
    <property type="entry name" value="WH_DNA-bd_sf"/>
</dbReference>
<reference evidence="5" key="1">
    <citation type="submission" date="2023-02" db="EMBL/GenBank/DDBJ databases">
        <title>Description and genomic characterization of Salipiger bruguierae sp. nov., isolated from the sediment of mangrove plant Bruguiera sexangula.</title>
        <authorList>
            <person name="Long M."/>
        </authorList>
    </citation>
    <scope>NUCLEOTIDE SEQUENCE</scope>
    <source>
        <strain evidence="5">H15</strain>
        <plasmid evidence="5">unnamed4</plasmid>
    </source>
</reference>
<sequence>MNDVHKLLLDSANELGRDIRRLTMKDVIAEKIAALIASGLLAPGDELPSERHLAAAFSVSRETVRVAIQTLAARGILGVTQGARTRVLTDQIGAMAIGMTRQIDVNRYDIDEVHTARLLIEQQVVADAAARIPDEVLGMLRRSLATQRGCIDDPLRFLIADREFHLAIYRACGNSLLADVVTDLYTYMIDHRRRVVSRPGAIAESISDHEEIFAALEARDSARTRATFARHEERIYTTTRMTLEAQASRRAPGA</sequence>
<dbReference type="AlphaFoldDB" id="A0AAU8AST7"/>
<feature type="domain" description="HTH gntR-type" evidence="4">
    <location>
        <begin position="22"/>
        <end position="90"/>
    </location>
</feature>
<dbReference type="SMART" id="SM00345">
    <property type="entry name" value="HTH_GNTR"/>
    <property type="match status" value="1"/>
</dbReference>
<organism evidence="5">
    <name type="scientific">Alloyangia sp. H15</name>
    <dbReference type="NCBI Taxonomy" id="3029062"/>
    <lineage>
        <taxon>Bacteria</taxon>
        <taxon>Pseudomonadati</taxon>
        <taxon>Pseudomonadota</taxon>
        <taxon>Alphaproteobacteria</taxon>
        <taxon>Rhodobacterales</taxon>
        <taxon>Roseobacteraceae</taxon>
        <taxon>Alloyangia</taxon>
    </lineage>
</organism>
<dbReference type="CDD" id="cd07377">
    <property type="entry name" value="WHTH_GntR"/>
    <property type="match status" value="1"/>
</dbReference>
<evidence type="ECO:0000313" key="5">
    <source>
        <dbReference type="EMBL" id="XCC97720.1"/>
    </source>
</evidence>
<dbReference type="Gene3D" id="1.10.10.10">
    <property type="entry name" value="Winged helix-like DNA-binding domain superfamily/Winged helix DNA-binding domain"/>
    <property type="match status" value="1"/>
</dbReference>
<evidence type="ECO:0000256" key="1">
    <source>
        <dbReference type="ARBA" id="ARBA00023015"/>
    </source>
</evidence>
<dbReference type="Pfam" id="PF00392">
    <property type="entry name" value="GntR"/>
    <property type="match status" value="1"/>
</dbReference>
<dbReference type="SUPFAM" id="SSF48008">
    <property type="entry name" value="GntR ligand-binding domain-like"/>
    <property type="match status" value="1"/>
</dbReference>
<keyword evidence="5" id="KW-0614">Plasmid</keyword>
<dbReference type="RefSeq" id="WP_353476611.1">
    <property type="nucleotide sequence ID" value="NZ_CP123389.1"/>
</dbReference>
<dbReference type="PANTHER" id="PTHR43537">
    <property type="entry name" value="TRANSCRIPTIONAL REGULATOR, GNTR FAMILY"/>
    <property type="match status" value="1"/>
</dbReference>
<keyword evidence="3" id="KW-0804">Transcription</keyword>